<reference evidence="1 2" key="1">
    <citation type="submission" date="2017-04" db="EMBL/GenBank/DDBJ databases">
        <title>Comparative genome analysis of Subtercola boreus.</title>
        <authorList>
            <person name="Cho Y.-J."/>
            <person name="Cho A."/>
            <person name="Kim O.-S."/>
            <person name="Lee J.-I."/>
        </authorList>
    </citation>
    <scope>NUCLEOTIDE SEQUENCE [LARGE SCALE GENOMIC DNA]</scope>
    <source>
        <strain evidence="1 2">K300</strain>
    </source>
</reference>
<comment type="caution">
    <text evidence="1">The sequence shown here is derived from an EMBL/GenBank/DDBJ whole genome shotgun (WGS) entry which is preliminary data.</text>
</comment>
<dbReference type="AlphaFoldDB" id="A0A3E0VH33"/>
<accession>A0A3E0VH33</accession>
<organism evidence="1 2">
    <name type="scientific">Subtercola boreus</name>
    <dbReference type="NCBI Taxonomy" id="120213"/>
    <lineage>
        <taxon>Bacteria</taxon>
        <taxon>Bacillati</taxon>
        <taxon>Actinomycetota</taxon>
        <taxon>Actinomycetes</taxon>
        <taxon>Micrococcales</taxon>
        <taxon>Microbacteriaceae</taxon>
        <taxon>Subtercola</taxon>
    </lineage>
</organism>
<evidence type="ECO:0000313" key="2">
    <source>
        <dbReference type="Proteomes" id="UP000256486"/>
    </source>
</evidence>
<dbReference type="EMBL" id="NBWZ01000001">
    <property type="protein sequence ID" value="RFA09244.1"/>
    <property type="molecule type" value="Genomic_DNA"/>
</dbReference>
<name>A0A3E0VH33_9MICO</name>
<gene>
    <name evidence="1" type="ORF">B7R54_08405</name>
</gene>
<dbReference type="Proteomes" id="UP000256486">
    <property type="component" value="Unassembled WGS sequence"/>
</dbReference>
<keyword evidence="2" id="KW-1185">Reference proteome</keyword>
<protein>
    <submittedName>
        <fullName evidence="1">Uncharacterized protein</fullName>
    </submittedName>
</protein>
<sequence length="80" mass="8581">MDDLRFTNESSRPTQIVDGASITFVFVRQLPSFDHELHCAEVVLQFTGDIAEGSRASSIGTSVPIVNGGADDDVLAVLLM</sequence>
<proteinExistence type="predicted"/>
<evidence type="ECO:0000313" key="1">
    <source>
        <dbReference type="EMBL" id="RFA09244.1"/>
    </source>
</evidence>